<feature type="region of interest" description="Disordered" evidence="1">
    <location>
        <begin position="107"/>
        <end position="126"/>
    </location>
</feature>
<evidence type="ECO:0000313" key="4">
    <source>
        <dbReference type="Proteomes" id="UP000256964"/>
    </source>
</evidence>
<keyword evidence="4" id="KW-1185">Reference proteome</keyword>
<evidence type="ECO:0000259" key="2">
    <source>
        <dbReference type="PROSITE" id="PS00028"/>
    </source>
</evidence>
<dbReference type="InterPro" id="IPR036236">
    <property type="entry name" value="Znf_C2H2_sf"/>
</dbReference>
<feature type="compositionally biased region" description="Basic residues" evidence="1">
    <location>
        <begin position="269"/>
        <end position="279"/>
    </location>
</feature>
<feature type="compositionally biased region" description="Polar residues" evidence="1">
    <location>
        <begin position="257"/>
        <end position="268"/>
    </location>
</feature>
<dbReference type="InterPro" id="IPR013087">
    <property type="entry name" value="Znf_C2H2_type"/>
</dbReference>
<organism evidence="3 4">
    <name type="scientific">Lentinus brumalis</name>
    <dbReference type="NCBI Taxonomy" id="2498619"/>
    <lineage>
        <taxon>Eukaryota</taxon>
        <taxon>Fungi</taxon>
        <taxon>Dikarya</taxon>
        <taxon>Basidiomycota</taxon>
        <taxon>Agaricomycotina</taxon>
        <taxon>Agaricomycetes</taxon>
        <taxon>Polyporales</taxon>
        <taxon>Polyporaceae</taxon>
        <taxon>Lentinus</taxon>
    </lineage>
</organism>
<dbReference type="AlphaFoldDB" id="A0A371CVS7"/>
<name>A0A371CVS7_9APHY</name>
<dbReference type="EMBL" id="KZ857450">
    <property type="protein sequence ID" value="RDX44383.1"/>
    <property type="molecule type" value="Genomic_DNA"/>
</dbReference>
<dbReference type="Proteomes" id="UP000256964">
    <property type="component" value="Unassembled WGS sequence"/>
</dbReference>
<protein>
    <recommendedName>
        <fullName evidence="2">C2H2-type domain-containing protein</fullName>
    </recommendedName>
</protein>
<feature type="domain" description="C2H2-type" evidence="2">
    <location>
        <begin position="325"/>
        <end position="348"/>
    </location>
</feature>
<reference evidence="3 4" key="1">
    <citation type="journal article" date="2018" name="Biotechnol. Biofuels">
        <title>Integrative visual omics of the white-rot fungus Polyporus brumalis exposes the biotechnological potential of its oxidative enzymes for delignifying raw plant biomass.</title>
        <authorList>
            <person name="Miyauchi S."/>
            <person name="Rancon A."/>
            <person name="Drula E."/>
            <person name="Hage H."/>
            <person name="Chaduli D."/>
            <person name="Favel A."/>
            <person name="Grisel S."/>
            <person name="Henrissat B."/>
            <person name="Herpoel-Gimbert I."/>
            <person name="Ruiz-Duenas F.J."/>
            <person name="Chevret D."/>
            <person name="Hainaut M."/>
            <person name="Lin J."/>
            <person name="Wang M."/>
            <person name="Pangilinan J."/>
            <person name="Lipzen A."/>
            <person name="Lesage-Meessen L."/>
            <person name="Navarro D."/>
            <person name="Riley R."/>
            <person name="Grigoriev I.V."/>
            <person name="Zhou S."/>
            <person name="Raouche S."/>
            <person name="Rosso M.N."/>
        </authorList>
    </citation>
    <scope>NUCLEOTIDE SEQUENCE [LARGE SCALE GENOMIC DNA]</scope>
    <source>
        <strain evidence="3 4">BRFM 1820</strain>
    </source>
</reference>
<proteinExistence type="predicted"/>
<evidence type="ECO:0000256" key="1">
    <source>
        <dbReference type="SAM" id="MobiDB-lite"/>
    </source>
</evidence>
<dbReference type="SMART" id="SM00355">
    <property type="entry name" value="ZnF_C2H2"/>
    <property type="match status" value="2"/>
</dbReference>
<evidence type="ECO:0000313" key="3">
    <source>
        <dbReference type="EMBL" id="RDX44383.1"/>
    </source>
</evidence>
<gene>
    <name evidence="3" type="ORF">OH76DRAFT_1097165</name>
</gene>
<feature type="compositionally biased region" description="Polar residues" evidence="1">
    <location>
        <begin position="1"/>
        <end position="15"/>
    </location>
</feature>
<dbReference type="PROSITE" id="PS00028">
    <property type="entry name" value="ZINC_FINGER_C2H2_1"/>
    <property type="match status" value="1"/>
</dbReference>
<accession>A0A371CVS7</accession>
<sequence>MCDPSSPSLVDSVNSPDPPQPEFPAVVPSPDGIWDCADDPLHSYVLDGMSNSEFDAAWRRLASGDPLAVLSSTMHELSDLDPVLHGSARRASSTGIDFAPPMAPIPTMLDIGSPSGPRSHSLPHAAPSAASLDVSGYSPVSSSSSGTVVPFDVSFKHTVFSPGPSFSSVGTADPPSSFGPHFPVTPRVSFILNPGVHVSSFGYHSPTAFDVYGVYKTLPVYTEAPDASAHTLEGTRHRSLTAPSTTFYAHVEANATNTSPVDVTTPRGTSRRPQRKKLRPAGPSAMNTLKQFNCPECGVVFRNRISNLNKHMKEQHDPDFKRAKCPHSGCTSSYLRPSDLKIHIRDHH</sequence>
<dbReference type="Gene3D" id="3.30.160.60">
    <property type="entry name" value="Classic Zinc Finger"/>
    <property type="match status" value="2"/>
</dbReference>
<dbReference type="OrthoDB" id="2758013at2759"/>
<feature type="region of interest" description="Disordered" evidence="1">
    <location>
        <begin position="257"/>
        <end position="285"/>
    </location>
</feature>
<dbReference type="SUPFAM" id="SSF57667">
    <property type="entry name" value="beta-beta-alpha zinc fingers"/>
    <property type="match status" value="1"/>
</dbReference>
<feature type="region of interest" description="Disordered" evidence="1">
    <location>
        <begin position="1"/>
        <end position="25"/>
    </location>
</feature>